<keyword evidence="1" id="KW-0472">Membrane</keyword>
<feature type="transmembrane region" description="Helical" evidence="1">
    <location>
        <begin position="44"/>
        <end position="67"/>
    </location>
</feature>
<evidence type="ECO:0000256" key="1">
    <source>
        <dbReference type="SAM" id="Phobius"/>
    </source>
</evidence>
<feature type="transmembrane region" description="Helical" evidence="1">
    <location>
        <begin position="88"/>
        <end position="106"/>
    </location>
</feature>
<proteinExistence type="predicted"/>
<keyword evidence="3" id="KW-1185">Reference proteome</keyword>
<protein>
    <recommendedName>
        <fullName evidence="4">Polysaccharide biosynthesis protein C-terminal domain-containing protein</fullName>
    </recommendedName>
</protein>
<dbReference type="Proteomes" id="UP000053557">
    <property type="component" value="Unassembled WGS sequence"/>
</dbReference>
<evidence type="ECO:0000313" key="3">
    <source>
        <dbReference type="Proteomes" id="UP000053557"/>
    </source>
</evidence>
<feature type="transmembrane region" description="Helical" evidence="1">
    <location>
        <begin position="144"/>
        <end position="166"/>
    </location>
</feature>
<keyword evidence="1" id="KW-0812">Transmembrane</keyword>
<feature type="transmembrane region" description="Helical" evidence="1">
    <location>
        <begin position="20"/>
        <end position="38"/>
    </location>
</feature>
<sequence length="182" mass="20221">MQGDFVRAVLQVFRTIGYKLGISAITFLSGVLVTRYFASLSDRGNYALVTSTLLFGSTFLSGYGAFVNYGLNRLKLDRSRLLGVLARLYIKLAIVILALLIVSVSLTRAFPILFYISFILAALPFVILYNYSSRLLQALNEISWVNRMNMVQASLFLVGAAVLYGLNHLRHSALSHISCLSR</sequence>
<dbReference type="EMBL" id="LPVJ01000030">
    <property type="protein sequence ID" value="KUO95986.1"/>
    <property type="molecule type" value="Genomic_DNA"/>
</dbReference>
<organism evidence="2 3">
    <name type="scientific">Ferroacidibacillus organovorans</name>
    <dbReference type="NCBI Taxonomy" id="1765683"/>
    <lineage>
        <taxon>Bacteria</taxon>
        <taxon>Bacillati</taxon>
        <taxon>Bacillota</taxon>
        <taxon>Bacilli</taxon>
        <taxon>Bacillales</taxon>
        <taxon>Alicyclobacillaceae</taxon>
        <taxon>Ferroacidibacillus</taxon>
    </lineage>
</organism>
<name>A0A124IW15_9BACL</name>
<dbReference type="AlphaFoldDB" id="A0A124IW15"/>
<accession>A0A124IW15</accession>
<evidence type="ECO:0000313" key="2">
    <source>
        <dbReference type="EMBL" id="KUO95986.1"/>
    </source>
</evidence>
<keyword evidence="1" id="KW-1133">Transmembrane helix</keyword>
<reference evidence="2 3" key="1">
    <citation type="submission" date="2015-12" db="EMBL/GenBank/DDBJ databases">
        <title>Draft genome sequence of Acidibacillus ferrooxidans ITV001, isolated from a chalcopyrite acid mine drainage site in Brazil.</title>
        <authorList>
            <person name="Dall'Agnol H."/>
            <person name="Nancucheo I."/>
            <person name="Johnson B."/>
            <person name="Oliveira R."/>
            <person name="Leite L."/>
            <person name="Pylro V."/>
            <person name="Nunes G.L."/>
            <person name="Tzotzos G."/>
            <person name="Fernandes G.R."/>
            <person name="Dutra J."/>
            <person name="Orellana S.C."/>
            <person name="Oliveira G."/>
        </authorList>
    </citation>
    <scope>NUCLEOTIDE SEQUENCE [LARGE SCALE GENOMIC DNA]</scope>
    <source>
        <strain evidence="3">ITV01</strain>
    </source>
</reference>
<feature type="transmembrane region" description="Helical" evidence="1">
    <location>
        <begin position="112"/>
        <end position="132"/>
    </location>
</feature>
<gene>
    <name evidence="2" type="ORF">ATW55_02605</name>
</gene>
<comment type="caution">
    <text evidence="2">The sequence shown here is derived from an EMBL/GenBank/DDBJ whole genome shotgun (WGS) entry which is preliminary data.</text>
</comment>
<evidence type="ECO:0008006" key="4">
    <source>
        <dbReference type="Google" id="ProtNLM"/>
    </source>
</evidence>